<evidence type="ECO:0000256" key="6">
    <source>
        <dbReference type="ARBA" id="ARBA00023251"/>
    </source>
</evidence>
<dbReference type="SUPFAM" id="SSF52540">
    <property type="entry name" value="P-loop containing nucleoside triphosphate hydrolases"/>
    <property type="match status" value="1"/>
</dbReference>
<dbReference type="AlphaFoldDB" id="E3J7Y7"/>
<accession>E3J7Y7</accession>
<evidence type="ECO:0000256" key="5">
    <source>
        <dbReference type="ARBA" id="ARBA00022840"/>
    </source>
</evidence>
<dbReference type="InParanoid" id="E3J7Y7"/>
<dbReference type="HOGENOM" id="CLU_000604_1_2_11"/>
<gene>
    <name evidence="8" type="ordered locus">FraEuI1c_4033</name>
</gene>
<dbReference type="GO" id="GO:0005886">
    <property type="term" value="C:plasma membrane"/>
    <property type="evidence" value="ECO:0007669"/>
    <property type="project" value="UniProtKB-SubCell"/>
</dbReference>
<keyword evidence="9" id="KW-1185">Reference proteome</keyword>
<dbReference type="SMART" id="SM00382">
    <property type="entry name" value="AAA"/>
    <property type="match status" value="1"/>
</dbReference>
<dbReference type="Proteomes" id="UP000002484">
    <property type="component" value="Chromosome"/>
</dbReference>
<dbReference type="KEGG" id="fri:FraEuI1c_4033"/>
<evidence type="ECO:0000259" key="7">
    <source>
        <dbReference type="PROSITE" id="PS50893"/>
    </source>
</evidence>
<comment type="similarity">
    <text evidence="2">Belongs to the ABC transporter superfamily.</text>
</comment>
<sequence length="295" mass="31674">MEAIYAEGLTKRYGDTVALDRLDLTVAPGEVYGYLGPNGAGKTTTIRLLLGLHRPSAGRALLFGLDAWADAPAAHRRVGYVAGEPLLWPSLTGAETLEFLARLRGGADAGYRAELVDRFELDPSKKVRALSKGNRQKVQLIAALATRADLLIFDEPTSGLDPLMEVTFRQCALEAKGRGQAILLSSHILSEVEALCDRIGILRQGRLVDQGSLAQLRHLHTQTVEVTFTGPPPPGLDTLPGVRTRPAGANALHFEVAGSIAPLVDALAGHDVATMSSRGPSLEEIFLHHYRDPQA</sequence>
<dbReference type="InterPro" id="IPR050763">
    <property type="entry name" value="ABC_transporter_ATP-binding"/>
</dbReference>
<proteinExistence type="inferred from homology"/>
<dbReference type="InterPro" id="IPR003593">
    <property type="entry name" value="AAA+_ATPase"/>
</dbReference>
<evidence type="ECO:0000313" key="8">
    <source>
        <dbReference type="EMBL" id="ADP82035.1"/>
    </source>
</evidence>
<dbReference type="PROSITE" id="PS50893">
    <property type="entry name" value="ABC_TRANSPORTER_2"/>
    <property type="match status" value="1"/>
</dbReference>
<reference evidence="8 9" key="1">
    <citation type="submission" date="2010-10" db="EMBL/GenBank/DDBJ databases">
        <title>Complete sequence of Frankia sp. EuI1c.</title>
        <authorList>
            <consortium name="US DOE Joint Genome Institute"/>
            <person name="Lucas S."/>
            <person name="Copeland A."/>
            <person name="Lapidus A."/>
            <person name="Cheng J.-F."/>
            <person name="Bruce D."/>
            <person name="Goodwin L."/>
            <person name="Pitluck S."/>
            <person name="Chertkov O."/>
            <person name="Detter J.C."/>
            <person name="Han C."/>
            <person name="Tapia R."/>
            <person name="Land M."/>
            <person name="Hauser L."/>
            <person name="Jeffries C."/>
            <person name="Kyrpides N."/>
            <person name="Ivanova N."/>
            <person name="Mikhailova N."/>
            <person name="Beauchemin N."/>
            <person name="Sen A."/>
            <person name="Sur S.A."/>
            <person name="Gtari M."/>
            <person name="Wall L."/>
            <person name="Tisa L."/>
            <person name="Woyke T."/>
        </authorList>
    </citation>
    <scope>NUCLEOTIDE SEQUENCE [LARGE SCALE GENOMIC DNA]</scope>
    <source>
        <strain evidence="9">DSM 45817 / CECT 9037 / EuI1c</strain>
    </source>
</reference>
<comment type="subcellular location">
    <subcellularLocation>
        <location evidence="1">Cell membrane</location>
        <topology evidence="1">Peripheral membrane protein</topology>
    </subcellularLocation>
</comment>
<dbReference type="RefSeq" id="WP_013425153.1">
    <property type="nucleotide sequence ID" value="NC_014666.1"/>
</dbReference>
<feature type="domain" description="ABC transporter" evidence="7">
    <location>
        <begin position="4"/>
        <end position="229"/>
    </location>
</feature>
<dbReference type="PROSITE" id="PS00211">
    <property type="entry name" value="ABC_TRANSPORTER_1"/>
    <property type="match status" value="1"/>
</dbReference>
<dbReference type="OrthoDB" id="3452254at2"/>
<name>E3J7Y7_PSEI1</name>
<evidence type="ECO:0000256" key="4">
    <source>
        <dbReference type="ARBA" id="ARBA00022741"/>
    </source>
</evidence>
<dbReference type="InterPro" id="IPR027417">
    <property type="entry name" value="P-loop_NTPase"/>
</dbReference>
<evidence type="ECO:0000256" key="1">
    <source>
        <dbReference type="ARBA" id="ARBA00004202"/>
    </source>
</evidence>
<evidence type="ECO:0000313" key="9">
    <source>
        <dbReference type="Proteomes" id="UP000002484"/>
    </source>
</evidence>
<dbReference type="InterPro" id="IPR017871">
    <property type="entry name" value="ABC_transporter-like_CS"/>
</dbReference>
<dbReference type="PANTHER" id="PTHR42711">
    <property type="entry name" value="ABC TRANSPORTER ATP-BINDING PROTEIN"/>
    <property type="match status" value="1"/>
</dbReference>
<dbReference type="PANTHER" id="PTHR42711:SF5">
    <property type="entry name" value="ABC TRANSPORTER ATP-BINDING PROTEIN NATA"/>
    <property type="match status" value="1"/>
</dbReference>
<dbReference type="InterPro" id="IPR003439">
    <property type="entry name" value="ABC_transporter-like_ATP-bd"/>
</dbReference>
<organism evidence="8 9">
    <name type="scientific">Pseudofrankia inefficax (strain DSM 45817 / CECT 9037 / DDB 130130 / EuI1c)</name>
    <name type="common">Frankia inefficax</name>
    <dbReference type="NCBI Taxonomy" id="298654"/>
    <lineage>
        <taxon>Bacteria</taxon>
        <taxon>Bacillati</taxon>
        <taxon>Actinomycetota</taxon>
        <taxon>Actinomycetes</taxon>
        <taxon>Frankiales</taxon>
        <taxon>Frankiaceae</taxon>
        <taxon>Pseudofrankia</taxon>
    </lineage>
</organism>
<dbReference type="GO" id="GO:0046677">
    <property type="term" value="P:response to antibiotic"/>
    <property type="evidence" value="ECO:0007669"/>
    <property type="project" value="UniProtKB-KW"/>
</dbReference>
<dbReference type="STRING" id="298654.FraEuI1c_4033"/>
<dbReference type="Pfam" id="PF00005">
    <property type="entry name" value="ABC_tran"/>
    <property type="match status" value="1"/>
</dbReference>
<keyword evidence="3" id="KW-0813">Transport</keyword>
<evidence type="ECO:0000256" key="3">
    <source>
        <dbReference type="ARBA" id="ARBA00022448"/>
    </source>
</evidence>
<dbReference type="GO" id="GO:0016887">
    <property type="term" value="F:ATP hydrolysis activity"/>
    <property type="evidence" value="ECO:0007669"/>
    <property type="project" value="InterPro"/>
</dbReference>
<dbReference type="EMBL" id="CP002299">
    <property type="protein sequence ID" value="ADP82035.1"/>
    <property type="molecule type" value="Genomic_DNA"/>
</dbReference>
<dbReference type="CDD" id="cd03230">
    <property type="entry name" value="ABC_DR_subfamily_A"/>
    <property type="match status" value="1"/>
</dbReference>
<keyword evidence="4" id="KW-0547">Nucleotide-binding</keyword>
<evidence type="ECO:0000256" key="2">
    <source>
        <dbReference type="ARBA" id="ARBA00005417"/>
    </source>
</evidence>
<keyword evidence="5" id="KW-0067">ATP-binding</keyword>
<dbReference type="eggNOG" id="COG1131">
    <property type="taxonomic scope" value="Bacteria"/>
</dbReference>
<dbReference type="Gene3D" id="3.40.50.300">
    <property type="entry name" value="P-loop containing nucleotide triphosphate hydrolases"/>
    <property type="match status" value="1"/>
</dbReference>
<keyword evidence="6" id="KW-0046">Antibiotic resistance</keyword>
<dbReference type="GO" id="GO:0005524">
    <property type="term" value="F:ATP binding"/>
    <property type="evidence" value="ECO:0007669"/>
    <property type="project" value="UniProtKB-KW"/>
</dbReference>
<protein>
    <submittedName>
        <fullName evidence="8">ABC transporter related protein</fullName>
    </submittedName>
</protein>
<dbReference type="FunCoup" id="E3J7Y7">
    <property type="interactions" value="6"/>
</dbReference>